<dbReference type="Proteomes" id="UP000242188">
    <property type="component" value="Unassembled WGS sequence"/>
</dbReference>
<feature type="chain" id="PRO_5013324223" evidence="1">
    <location>
        <begin position="22"/>
        <end position="136"/>
    </location>
</feature>
<dbReference type="EMBL" id="NEDP02005569">
    <property type="protein sequence ID" value="OWF38316.1"/>
    <property type="molecule type" value="Genomic_DNA"/>
</dbReference>
<evidence type="ECO:0000313" key="3">
    <source>
        <dbReference type="Proteomes" id="UP000242188"/>
    </source>
</evidence>
<evidence type="ECO:0000256" key="1">
    <source>
        <dbReference type="SAM" id="SignalP"/>
    </source>
</evidence>
<feature type="signal peptide" evidence="1">
    <location>
        <begin position="1"/>
        <end position="21"/>
    </location>
</feature>
<dbReference type="AlphaFoldDB" id="A0A210PPE4"/>
<reference evidence="2 3" key="1">
    <citation type="journal article" date="2017" name="Nat. Ecol. Evol.">
        <title>Scallop genome provides insights into evolution of bilaterian karyotype and development.</title>
        <authorList>
            <person name="Wang S."/>
            <person name="Zhang J."/>
            <person name="Jiao W."/>
            <person name="Li J."/>
            <person name="Xun X."/>
            <person name="Sun Y."/>
            <person name="Guo X."/>
            <person name="Huan P."/>
            <person name="Dong B."/>
            <person name="Zhang L."/>
            <person name="Hu X."/>
            <person name="Sun X."/>
            <person name="Wang J."/>
            <person name="Zhao C."/>
            <person name="Wang Y."/>
            <person name="Wang D."/>
            <person name="Huang X."/>
            <person name="Wang R."/>
            <person name="Lv J."/>
            <person name="Li Y."/>
            <person name="Zhang Z."/>
            <person name="Liu B."/>
            <person name="Lu W."/>
            <person name="Hui Y."/>
            <person name="Liang J."/>
            <person name="Zhou Z."/>
            <person name="Hou R."/>
            <person name="Li X."/>
            <person name="Liu Y."/>
            <person name="Li H."/>
            <person name="Ning X."/>
            <person name="Lin Y."/>
            <person name="Zhao L."/>
            <person name="Xing Q."/>
            <person name="Dou J."/>
            <person name="Li Y."/>
            <person name="Mao J."/>
            <person name="Guo H."/>
            <person name="Dou H."/>
            <person name="Li T."/>
            <person name="Mu C."/>
            <person name="Jiang W."/>
            <person name="Fu Q."/>
            <person name="Fu X."/>
            <person name="Miao Y."/>
            <person name="Liu J."/>
            <person name="Yu Q."/>
            <person name="Li R."/>
            <person name="Liao H."/>
            <person name="Li X."/>
            <person name="Kong Y."/>
            <person name="Jiang Z."/>
            <person name="Chourrout D."/>
            <person name="Li R."/>
            <person name="Bao Z."/>
        </authorList>
    </citation>
    <scope>NUCLEOTIDE SEQUENCE [LARGE SCALE GENOMIC DNA]</scope>
    <source>
        <strain evidence="2 3">PY_sf001</strain>
    </source>
</reference>
<gene>
    <name evidence="2" type="ORF">KP79_PYT17241</name>
</gene>
<protein>
    <submittedName>
        <fullName evidence="2">Uncharacterized protein</fullName>
    </submittedName>
</protein>
<comment type="caution">
    <text evidence="2">The sequence shown here is derived from an EMBL/GenBank/DDBJ whole genome shotgun (WGS) entry which is preliminary data.</text>
</comment>
<dbReference type="OrthoDB" id="10338365at2759"/>
<name>A0A210PPE4_MIZYE</name>
<keyword evidence="3" id="KW-1185">Reference proteome</keyword>
<sequence>MYNMAALSGVLLILLVATGTALECLFCLDANEQLDHCHPITCALHEECFFERTVDVDTFQILHNAGCRDKTLCSYLTTITAGRKRRRELEIKRSGILTTTPVEYRACYNCCNSPGTSGHPCNAFLCNQNSTSANGR</sequence>
<organism evidence="2 3">
    <name type="scientific">Mizuhopecten yessoensis</name>
    <name type="common">Japanese scallop</name>
    <name type="synonym">Patinopecten yessoensis</name>
    <dbReference type="NCBI Taxonomy" id="6573"/>
    <lineage>
        <taxon>Eukaryota</taxon>
        <taxon>Metazoa</taxon>
        <taxon>Spiralia</taxon>
        <taxon>Lophotrochozoa</taxon>
        <taxon>Mollusca</taxon>
        <taxon>Bivalvia</taxon>
        <taxon>Autobranchia</taxon>
        <taxon>Pteriomorphia</taxon>
        <taxon>Pectinida</taxon>
        <taxon>Pectinoidea</taxon>
        <taxon>Pectinidae</taxon>
        <taxon>Mizuhopecten</taxon>
    </lineage>
</organism>
<keyword evidence="1" id="KW-0732">Signal</keyword>
<evidence type="ECO:0000313" key="2">
    <source>
        <dbReference type="EMBL" id="OWF38316.1"/>
    </source>
</evidence>
<accession>A0A210PPE4</accession>
<proteinExistence type="predicted"/>